<feature type="active site" description="Thioimidate intermediate" evidence="13 14">
    <location>
        <position position="317"/>
    </location>
</feature>
<keyword evidence="7 13" id="KW-0658">Purine biosynthesis</keyword>
<evidence type="ECO:0000256" key="4">
    <source>
        <dbReference type="ARBA" id="ARBA00022723"/>
    </source>
</evidence>
<comment type="caution">
    <text evidence="21">The sequence shown here is derived from an EMBL/GenBank/DDBJ whole genome shotgun (WGS) entry which is preliminary data.</text>
</comment>
<dbReference type="InterPro" id="IPR015875">
    <property type="entry name" value="IMP_DH/GMP_Rdtase_CS"/>
</dbReference>
<comment type="activity regulation">
    <text evidence="13">Mycophenolic acid (MPA) is a non-competitive inhibitor that prevents formation of the closed enzyme conformation by binding to the same site as the amobile flap. In contrast, mizoribine monophosphate (MZP) is a competitive inhibitor that induces the closed conformation. MPA is a potent inhibitor of mammalian IMPDHs but a poor inhibitor of the bacterial enzymes. MZP is a more potent inhibitor of bacterial IMPDH.</text>
</comment>
<evidence type="ECO:0000256" key="13">
    <source>
        <dbReference type="HAMAP-Rule" id="MF_01964"/>
    </source>
</evidence>
<feature type="domain" description="CBS" evidence="20">
    <location>
        <begin position="101"/>
        <end position="157"/>
    </location>
</feature>
<keyword evidence="10 13" id="KW-0520">NAD</keyword>
<comment type="caution">
    <text evidence="13">Lacks conserved residue(s) required for the propagation of feature annotation.</text>
</comment>
<comment type="pathway">
    <text evidence="13 19">Purine metabolism; XMP biosynthesis via de novo pathway; XMP from IMP: step 1/1.</text>
</comment>
<feature type="binding site" evidence="13">
    <location>
        <position position="315"/>
    </location>
    <ligand>
        <name>IMP</name>
        <dbReference type="ChEBI" id="CHEBI:58053"/>
    </ligand>
</feature>
<evidence type="ECO:0000256" key="2">
    <source>
        <dbReference type="ARBA" id="ARBA00005502"/>
    </source>
</evidence>
<feature type="binding site" description="in other chain" evidence="13 16">
    <location>
        <position position="312"/>
    </location>
    <ligand>
        <name>K(+)</name>
        <dbReference type="ChEBI" id="CHEBI:29103"/>
        <note>ligand shared between two tetrameric partners</note>
    </ligand>
</feature>
<dbReference type="UniPathway" id="UPA00601">
    <property type="reaction ID" value="UER00295"/>
</dbReference>
<evidence type="ECO:0000256" key="16">
    <source>
        <dbReference type="PIRSR" id="PIRSR000130-4"/>
    </source>
</evidence>
<comment type="subunit">
    <text evidence="3 13">Homotetramer.</text>
</comment>
<evidence type="ECO:0000313" key="21">
    <source>
        <dbReference type="EMBL" id="GEN80782.1"/>
    </source>
</evidence>
<name>A0A511Z017_9CELL</name>
<dbReference type="Proteomes" id="UP000321484">
    <property type="component" value="Unassembled WGS sequence"/>
</dbReference>
<evidence type="ECO:0000256" key="6">
    <source>
        <dbReference type="ARBA" id="ARBA00022749"/>
    </source>
</evidence>
<sequence>MPPPTPAEADPFGFVGLTFDDVLLLPGQTDVIPSEVDTTSRLTREISVAVPLVSAAMDTVTEARMAVAMARQGGVGVLHRNLPIADQAHQVDLVKRSESGMVSDPVTVGPDATLAELDALCGKYRVSGLPVVEEGNRLVGIITNRDLRFVAAADYASLRVRDVMTTQPLITGPVGISRDDAAALLAKHKVEKLPLVDDAGRLAGLITVKDFVKTQQYPSATKDAEGRLVVAAAVGFFGDAWDRVLALVEAGVDILVVDTANGQARLMLDMVRRLKSDPATRGVQVIGGNIATREGAQALVDAGVDAVKVGVGPGSICTTRVVAGVGVPQVTAIYEAAKACKPAGVPVIGDGGLQYSGDIAKALVAGADTVMLGGLLAGCDESPGDLVFVNGKQYKRYRGMASLGAMQSRGDRRSYSKDRYFQGDLGDDEIITEGIEGQVPYRGPLGAVAHQLVGGLHQSMFYVGARTIPELQARGKFVRITPAGLKESHPHDVQMISEAPNYSSR</sequence>
<evidence type="ECO:0000256" key="18">
    <source>
        <dbReference type="RuleBase" id="RU003927"/>
    </source>
</evidence>
<dbReference type="Gene3D" id="3.20.20.70">
    <property type="entry name" value="Aldolase class I"/>
    <property type="match status" value="1"/>
</dbReference>
<dbReference type="GO" id="GO:0046872">
    <property type="term" value="F:metal ion binding"/>
    <property type="evidence" value="ECO:0007669"/>
    <property type="project" value="UniProtKB-UniRule"/>
</dbReference>
<comment type="catalytic activity">
    <reaction evidence="12 13 19">
        <text>IMP + NAD(+) + H2O = XMP + NADH + H(+)</text>
        <dbReference type="Rhea" id="RHEA:11708"/>
        <dbReference type="ChEBI" id="CHEBI:15377"/>
        <dbReference type="ChEBI" id="CHEBI:15378"/>
        <dbReference type="ChEBI" id="CHEBI:57464"/>
        <dbReference type="ChEBI" id="CHEBI:57540"/>
        <dbReference type="ChEBI" id="CHEBI:57945"/>
        <dbReference type="ChEBI" id="CHEBI:58053"/>
        <dbReference type="EC" id="1.1.1.205"/>
    </reaction>
</comment>
<comment type="cofactor">
    <cofactor evidence="1 13">
        <name>K(+)</name>
        <dbReference type="ChEBI" id="CHEBI:29103"/>
    </cofactor>
</comment>
<dbReference type="AlphaFoldDB" id="A0A511Z017"/>
<evidence type="ECO:0000256" key="7">
    <source>
        <dbReference type="ARBA" id="ARBA00022755"/>
    </source>
</evidence>
<feature type="binding site" evidence="13 15">
    <location>
        <begin position="310"/>
        <end position="312"/>
    </location>
    <ligand>
        <name>NAD(+)</name>
        <dbReference type="ChEBI" id="CHEBI:57540"/>
    </ligand>
</feature>
<dbReference type="SMART" id="SM01240">
    <property type="entry name" value="IMPDH"/>
    <property type="match status" value="1"/>
</dbReference>
<organism evidence="21 22">
    <name type="scientific">Actinotalea fermentans</name>
    <dbReference type="NCBI Taxonomy" id="43671"/>
    <lineage>
        <taxon>Bacteria</taxon>
        <taxon>Bacillati</taxon>
        <taxon>Actinomycetota</taxon>
        <taxon>Actinomycetes</taxon>
        <taxon>Micrococcales</taxon>
        <taxon>Cellulomonadaceae</taxon>
        <taxon>Actinotalea</taxon>
    </lineage>
</organism>
<keyword evidence="5" id="KW-0677">Repeat</keyword>
<dbReference type="SMART" id="SM00116">
    <property type="entry name" value="CBS"/>
    <property type="match status" value="2"/>
</dbReference>
<dbReference type="GO" id="GO:0000166">
    <property type="term" value="F:nucleotide binding"/>
    <property type="evidence" value="ECO:0007669"/>
    <property type="project" value="UniProtKB-UniRule"/>
</dbReference>
<comment type="function">
    <text evidence="13">Catalyzes the conversion of inosine 5'-phosphate (IMP) to xanthosine 5'-phosphate (XMP), the first committed and rate-limiting step in the de novo synthesis of guanine nucleotides, and therefore plays an important role in the regulation of cell growth.</text>
</comment>
<evidence type="ECO:0000259" key="20">
    <source>
        <dbReference type="PROSITE" id="PS51371"/>
    </source>
</evidence>
<dbReference type="InterPro" id="IPR000644">
    <property type="entry name" value="CBS_dom"/>
</dbReference>
<dbReference type="Pfam" id="PF00478">
    <property type="entry name" value="IMPDH"/>
    <property type="match status" value="1"/>
</dbReference>
<feature type="binding site" evidence="15">
    <location>
        <begin position="258"/>
        <end position="260"/>
    </location>
    <ligand>
        <name>NAD(+)</name>
        <dbReference type="ChEBI" id="CHEBI:57540"/>
    </ligand>
</feature>
<keyword evidence="9 13" id="KW-0560">Oxidoreductase</keyword>
<dbReference type="InterPro" id="IPR013785">
    <property type="entry name" value="Aldolase_TIM"/>
</dbReference>
<evidence type="ECO:0000313" key="22">
    <source>
        <dbReference type="Proteomes" id="UP000321484"/>
    </source>
</evidence>
<dbReference type="GO" id="GO:0006177">
    <property type="term" value="P:GMP biosynthetic process"/>
    <property type="evidence" value="ECO:0007669"/>
    <property type="project" value="UniProtKB-UniRule"/>
</dbReference>
<keyword evidence="8 13" id="KW-0630">Potassium</keyword>
<dbReference type="SUPFAM" id="SSF51412">
    <property type="entry name" value="Inosine monophosphate dehydrogenase (IMPDH)"/>
    <property type="match status" value="1"/>
</dbReference>
<comment type="similarity">
    <text evidence="2 13 18">Belongs to the IMPDH/GMPR family.</text>
</comment>
<evidence type="ECO:0000256" key="1">
    <source>
        <dbReference type="ARBA" id="ARBA00001958"/>
    </source>
</evidence>
<protein>
    <recommendedName>
        <fullName evidence="13 19">Inosine-5'-monophosphate dehydrogenase</fullName>
        <shortName evidence="13">IMP dehydrogenase</shortName>
        <shortName evidence="13">IMPD</shortName>
        <shortName evidence="13">IMPDH</shortName>
        <ecNumber evidence="13 19">1.1.1.205</ecNumber>
    </recommendedName>
</protein>
<dbReference type="CDD" id="cd00381">
    <property type="entry name" value="IMPDH"/>
    <property type="match status" value="1"/>
</dbReference>
<feature type="binding site" evidence="13">
    <location>
        <position position="433"/>
    </location>
    <ligand>
        <name>IMP</name>
        <dbReference type="ChEBI" id="CHEBI:58053"/>
    </ligand>
</feature>
<dbReference type="InterPro" id="IPR005990">
    <property type="entry name" value="IMP_DH"/>
</dbReference>
<keyword evidence="4 13" id="KW-0479">Metal-binding</keyword>
<evidence type="ECO:0000256" key="15">
    <source>
        <dbReference type="PIRSR" id="PIRSR000130-3"/>
    </source>
</evidence>
<dbReference type="GO" id="GO:0003938">
    <property type="term" value="F:IMP dehydrogenase activity"/>
    <property type="evidence" value="ECO:0007669"/>
    <property type="project" value="UniProtKB-UniRule"/>
</dbReference>
<dbReference type="SUPFAM" id="SSF54631">
    <property type="entry name" value="CBS-domain pair"/>
    <property type="match status" value="1"/>
</dbReference>
<feature type="binding site" evidence="13">
    <location>
        <begin position="397"/>
        <end position="401"/>
    </location>
    <ligand>
        <name>IMP</name>
        <dbReference type="ChEBI" id="CHEBI:58053"/>
    </ligand>
</feature>
<dbReference type="HAMAP" id="MF_01964">
    <property type="entry name" value="IMPDH"/>
    <property type="match status" value="1"/>
</dbReference>
<gene>
    <name evidence="21" type="primary">guaB_2</name>
    <name evidence="13" type="synonym">guaB</name>
    <name evidence="21" type="ORF">AFE02nite_25160</name>
</gene>
<feature type="binding site" evidence="13">
    <location>
        <position position="488"/>
    </location>
    <ligand>
        <name>K(+)</name>
        <dbReference type="ChEBI" id="CHEBI:29103"/>
        <note>ligand shared between two tetrameric partners</note>
    </ligand>
</feature>
<feature type="domain" description="CBS" evidence="20">
    <location>
        <begin position="164"/>
        <end position="221"/>
    </location>
</feature>
<proteinExistence type="inferred from homology"/>
<feature type="binding site" evidence="13">
    <location>
        <position position="489"/>
    </location>
    <ligand>
        <name>K(+)</name>
        <dbReference type="ChEBI" id="CHEBI:29103"/>
        <note>ligand shared between two tetrameric partners</note>
    </ligand>
</feature>
<dbReference type="NCBIfam" id="TIGR01302">
    <property type="entry name" value="IMP_dehydrog"/>
    <property type="match status" value="1"/>
</dbReference>
<evidence type="ECO:0000256" key="3">
    <source>
        <dbReference type="ARBA" id="ARBA00011881"/>
    </source>
</evidence>
<dbReference type="FunFam" id="3.20.20.70:FF:000003">
    <property type="entry name" value="GMP reductase"/>
    <property type="match status" value="1"/>
</dbReference>
<dbReference type="Pfam" id="PF00571">
    <property type="entry name" value="CBS"/>
    <property type="match status" value="2"/>
</dbReference>
<keyword evidence="22" id="KW-1185">Reference proteome</keyword>
<dbReference type="InterPro" id="IPR001093">
    <property type="entry name" value="IMP_DH_GMPRt"/>
</dbReference>
<dbReference type="PANTHER" id="PTHR11911:SF111">
    <property type="entry name" value="INOSINE-5'-MONOPHOSPHATE DEHYDROGENASE"/>
    <property type="match status" value="1"/>
</dbReference>
<dbReference type="PANTHER" id="PTHR11911">
    <property type="entry name" value="INOSINE-5-MONOPHOSPHATE DEHYDROGENASE RELATED"/>
    <property type="match status" value="1"/>
</dbReference>
<feature type="active site" description="Proton acceptor" evidence="13 14">
    <location>
        <position position="419"/>
    </location>
</feature>
<evidence type="ECO:0000256" key="5">
    <source>
        <dbReference type="ARBA" id="ARBA00022737"/>
    </source>
</evidence>
<dbReference type="InterPro" id="IPR046342">
    <property type="entry name" value="CBS_dom_sf"/>
</dbReference>
<feature type="binding site" description="in other chain" evidence="13 16">
    <location>
        <position position="314"/>
    </location>
    <ligand>
        <name>K(+)</name>
        <dbReference type="ChEBI" id="CHEBI:29103"/>
        <note>ligand shared between two tetrameric partners</note>
    </ligand>
</feature>
<feature type="binding site" evidence="13">
    <location>
        <position position="258"/>
    </location>
    <ligand>
        <name>NAD(+)</name>
        <dbReference type="ChEBI" id="CHEBI:57540"/>
    </ligand>
</feature>
<feature type="binding site" evidence="13">
    <location>
        <begin position="373"/>
        <end position="374"/>
    </location>
    <ligand>
        <name>IMP</name>
        <dbReference type="ChEBI" id="CHEBI:58053"/>
    </ligand>
</feature>
<evidence type="ECO:0000256" key="10">
    <source>
        <dbReference type="ARBA" id="ARBA00023027"/>
    </source>
</evidence>
<reference evidence="21 22" key="1">
    <citation type="submission" date="2019-07" db="EMBL/GenBank/DDBJ databases">
        <title>Whole genome shotgun sequence of Actinotalea fermentans NBRC 105374.</title>
        <authorList>
            <person name="Hosoyama A."/>
            <person name="Uohara A."/>
            <person name="Ohji S."/>
            <person name="Ichikawa N."/>
        </authorList>
    </citation>
    <scope>NUCLEOTIDE SEQUENCE [LARGE SCALE GENOMIC DNA]</scope>
    <source>
        <strain evidence="21 22">NBRC 105374</strain>
    </source>
</reference>
<dbReference type="PIRSF" id="PIRSF000130">
    <property type="entry name" value="IMPDH"/>
    <property type="match status" value="1"/>
</dbReference>
<dbReference type="PROSITE" id="PS00487">
    <property type="entry name" value="IMP_DH_GMP_RED"/>
    <property type="match status" value="1"/>
</dbReference>
<evidence type="ECO:0000256" key="19">
    <source>
        <dbReference type="RuleBase" id="RU003928"/>
    </source>
</evidence>
<keyword evidence="11 17" id="KW-0129">CBS domain</keyword>
<dbReference type="CDD" id="cd04601">
    <property type="entry name" value="CBS_pair_IMPDH"/>
    <property type="match status" value="1"/>
</dbReference>
<dbReference type="EMBL" id="BJYK01000009">
    <property type="protein sequence ID" value="GEN80782.1"/>
    <property type="molecule type" value="Genomic_DNA"/>
</dbReference>
<dbReference type="EC" id="1.1.1.205" evidence="13 19"/>
<evidence type="ECO:0000256" key="12">
    <source>
        <dbReference type="ARBA" id="ARBA00048028"/>
    </source>
</evidence>
<dbReference type="GO" id="GO:0006183">
    <property type="term" value="P:GTP biosynthetic process"/>
    <property type="evidence" value="ECO:0007669"/>
    <property type="project" value="TreeGrafter"/>
</dbReference>
<evidence type="ECO:0000256" key="9">
    <source>
        <dbReference type="ARBA" id="ARBA00023002"/>
    </source>
</evidence>
<evidence type="ECO:0000256" key="8">
    <source>
        <dbReference type="ARBA" id="ARBA00022958"/>
    </source>
</evidence>
<feature type="binding site" evidence="13">
    <location>
        <begin position="350"/>
        <end position="352"/>
    </location>
    <ligand>
        <name>IMP</name>
        <dbReference type="ChEBI" id="CHEBI:58053"/>
    </ligand>
</feature>
<accession>A0A511Z017</accession>
<evidence type="ECO:0000256" key="17">
    <source>
        <dbReference type="PROSITE-ProRule" id="PRU00703"/>
    </source>
</evidence>
<evidence type="ECO:0000256" key="11">
    <source>
        <dbReference type="ARBA" id="ARBA00023122"/>
    </source>
</evidence>
<feature type="binding site" description="in other chain" evidence="13 16">
    <location>
        <position position="317"/>
    </location>
    <ligand>
        <name>K(+)</name>
        <dbReference type="ChEBI" id="CHEBI:29103"/>
        <note>ligand shared between two tetrameric partners</note>
    </ligand>
</feature>
<keyword evidence="6 13" id="KW-0332">GMP biosynthesis</keyword>
<dbReference type="PROSITE" id="PS51371">
    <property type="entry name" value="CBS"/>
    <property type="match status" value="2"/>
</dbReference>
<feature type="binding site" evidence="13">
    <location>
        <position position="487"/>
    </location>
    <ligand>
        <name>K(+)</name>
        <dbReference type="ChEBI" id="CHEBI:29103"/>
        <note>ligand shared between two tetrameric partners</note>
    </ligand>
</feature>
<evidence type="ECO:0000256" key="14">
    <source>
        <dbReference type="PIRSR" id="PIRSR000130-1"/>
    </source>
</evidence>